<evidence type="ECO:0000256" key="4">
    <source>
        <dbReference type="ARBA" id="ARBA00022603"/>
    </source>
</evidence>
<dbReference type="PANTHER" id="PTHR43467">
    <property type="entry name" value="COBALT-PRECORRIN-2 C(20)-METHYLTRANSFERASE"/>
    <property type="match status" value="1"/>
</dbReference>
<dbReference type="Gene3D" id="3.30.950.10">
    <property type="entry name" value="Methyltransferase, Cobalt-precorrin-4 Transmethylase, Domain 2"/>
    <property type="match status" value="1"/>
</dbReference>
<evidence type="ECO:0000313" key="9">
    <source>
        <dbReference type="EMBL" id="GAA2356542.1"/>
    </source>
</evidence>
<dbReference type="InterPro" id="IPR014777">
    <property type="entry name" value="4pyrrole_Mease_sub1"/>
</dbReference>
<evidence type="ECO:0000256" key="1">
    <source>
        <dbReference type="ARBA" id="ARBA00004953"/>
    </source>
</evidence>
<evidence type="ECO:0000259" key="8">
    <source>
        <dbReference type="Pfam" id="PF00590"/>
    </source>
</evidence>
<dbReference type="InterPro" id="IPR035996">
    <property type="entry name" value="4pyrrol_Methylase_sf"/>
</dbReference>
<proteinExistence type="inferred from homology"/>
<sequence>MRLVGVGVGPGDPEMLTLAALREIRSADTVYVPVLAPDEQGRAEAIVREHLGADSRVRRLVFALADPVDGSQERRKRHWDTAAEEVANRLRDQGGTVAFATLGDPAVYSTFSYLAATVAELLPEVELATVPGITAMQATAQQAGIALTEGSEPLTVIPLLRDVNALREALRTHGTVVAYKGGRRLGELRDAISDCGALERSVYAEHLGTPDARVLPLAEVSDVDDAPYLSTVVVLPPRGGRGEQW</sequence>
<dbReference type="InterPro" id="IPR000878">
    <property type="entry name" value="4pyrrol_Mease"/>
</dbReference>
<dbReference type="CDD" id="cd11645">
    <property type="entry name" value="Precorrin_2_C20_MT"/>
    <property type="match status" value="1"/>
</dbReference>
<evidence type="ECO:0000256" key="3">
    <source>
        <dbReference type="ARBA" id="ARBA00022573"/>
    </source>
</evidence>
<keyword evidence="6" id="KW-0949">S-adenosyl-L-methionine</keyword>
<dbReference type="NCBIfam" id="TIGR01467">
    <property type="entry name" value="cobI_cbiL"/>
    <property type="match status" value="1"/>
</dbReference>
<protein>
    <submittedName>
        <fullName evidence="9">Precorrin-2 C(20)-methyltransferase</fullName>
    </submittedName>
</protein>
<dbReference type="Gene3D" id="3.40.1010.10">
    <property type="entry name" value="Cobalt-precorrin-4 Transmethylase, Domain 1"/>
    <property type="match status" value="1"/>
</dbReference>
<keyword evidence="4" id="KW-0489">Methyltransferase</keyword>
<dbReference type="InterPro" id="IPR006364">
    <property type="entry name" value="CobI/CbiL/CobIJ_dom"/>
</dbReference>
<comment type="pathway">
    <text evidence="1">Cofactor biosynthesis; adenosylcobalamin biosynthesis.</text>
</comment>
<dbReference type="RefSeq" id="WP_344134547.1">
    <property type="nucleotide sequence ID" value="NZ_BAAARA010000015.1"/>
</dbReference>
<keyword evidence="10" id="KW-1185">Reference proteome</keyword>
<dbReference type="SUPFAM" id="SSF53790">
    <property type="entry name" value="Tetrapyrrole methylase"/>
    <property type="match status" value="1"/>
</dbReference>
<dbReference type="InterPro" id="IPR014776">
    <property type="entry name" value="4pyrrole_Mease_sub2"/>
</dbReference>
<accession>A0ABN3GNC2</accession>
<name>A0ABN3GNC2_9PSEU</name>
<dbReference type="Pfam" id="PF00590">
    <property type="entry name" value="TP_methylase"/>
    <property type="match status" value="1"/>
</dbReference>
<feature type="domain" description="Tetrapyrrole methylase" evidence="8">
    <location>
        <begin position="2"/>
        <end position="216"/>
    </location>
</feature>
<dbReference type="EMBL" id="BAAARA010000015">
    <property type="protein sequence ID" value="GAA2356542.1"/>
    <property type="molecule type" value="Genomic_DNA"/>
</dbReference>
<evidence type="ECO:0000256" key="5">
    <source>
        <dbReference type="ARBA" id="ARBA00022679"/>
    </source>
</evidence>
<evidence type="ECO:0000256" key="6">
    <source>
        <dbReference type="ARBA" id="ARBA00022691"/>
    </source>
</evidence>
<evidence type="ECO:0000313" key="10">
    <source>
        <dbReference type="Proteomes" id="UP001501218"/>
    </source>
</evidence>
<dbReference type="InterPro" id="IPR012382">
    <property type="entry name" value="CobI/CbiL"/>
</dbReference>
<reference evidence="9 10" key="1">
    <citation type="journal article" date="2019" name="Int. J. Syst. Evol. Microbiol.">
        <title>The Global Catalogue of Microorganisms (GCM) 10K type strain sequencing project: providing services to taxonomists for standard genome sequencing and annotation.</title>
        <authorList>
            <consortium name="The Broad Institute Genomics Platform"/>
            <consortium name="The Broad Institute Genome Sequencing Center for Infectious Disease"/>
            <person name="Wu L."/>
            <person name="Ma J."/>
        </authorList>
    </citation>
    <scope>NUCLEOTIDE SEQUENCE [LARGE SCALE GENOMIC DNA]</scope>
    <source>
        <strain evidence="9 10">JCM 16221</strain>
    </source>
</reference>
<gene>
    <name evidence="9" type="primary">cobI</name>
    <name evidence="9" type="ORF">GCM10009854_38410</name>
</gene>
<comment type="caution">
    <text evidence="9">The sequence shown here is derived from an EMBL/GenBank/DDBJ whole genome shotgun (WGS) entry which is preliminary data.</text>
</comment>
<organism evidence="9 10">
    <name type="scientific">Saccharopolyspora halophila</name>
    <dbReference type="NCBI Taxonomy" id="405551"/>
    <lineage>
        <taxon>Bacteria</taxon>
        <taxon>Bacillati</taxon>
        <taxon>Actinomycetota</taxon>
        <taxon>Actinomycetes</taxon>
        <taxon>Pseudonocardiales</taxon>
        <taxon>Pseudonocardiaceae</taxon>
        <taxon>Saccharopolyspora</taxon>
    </lineage>
</organism>
<dbReference type="PIRSF" id="PIRSF036427">
    <property type="entry name" value="Precrrn-2_mtase"/>
    <property type="match status" value="1"/>
</dbReference>
<keyword evidence="5" id="KW-0808">Transferase</keyword>
<keyword evidence="3" id="KW-0169">Cobalamin biosynthesis</keyword>
<comment type="similarity">
    <text evidence="2 7">Belongs to the precorrin methyltransferase family.</text>
</comment>
<dbReference type="PANTHER" id="PTHR43467:SF2">
    <property type="entry name" value="COBALT-PRECORRIN-2 C(20)-METHYLTRANSFERASE"/>
    <property type="match status" value="1"/>
</dbReference>
<dbReference type="Proteomes" id="UP001501218">
    <property type="component" value="Unassembled WGS sequence"/>
</dbReference>
<evidence type="ECO:0000256" key="7">
    <source>
        <dbReference type="PIRNR" id="PIRNR036427"/>
    </source>
</evidence>
<evidence type="ECO:0000256" key="2">
    <source>
        <dbReference type="ARBA" id="ARBA00005879"/>
    </source>
</evidence>